<feature type="domain" description="Nrap protein" evidence="4">
    <location>
        <begin position="449"/>
        <end position="570"/>
    </location>
</feature>
<dbReference type="InterPro" id="IPR035369">
    <property type="entry name" value="Nrap_D4"/>
</dbReference>
<feature type="compositionally biased region" description="Basic and acidic residues" evidence="2">
    <location>
        <begin position="1199"/>
        <end position="1218"/>
    </location>
</feature>
<dbReference type="GO" id="GO:0006409">
    <property type="term" value="P:tRNA export from nucleus"/>
    <property type="evidence" value="ECO:0007669"/>
    <property type="project" value="TreeGrafter"/>
</dbReference>
<evidence type="ECO:0000313" key="8">
    <source>
        <dbReference type="Proteomes" id="UP000583944"/>
    </source>
</evidence>
<gene>
    <name evidence="7" type="ORF">ECC02_001101</name>
</gene>
<evidence type="ECO:0000259" key="5">
    <source>
        <dbReference type="Pfam" id="PF17405"/>
    </source>
</evidence>
<dbReference type="InterPro" id="IPR005554">
    <property type="entry name" value="NOL6/Upt22"/>
</dbReference>
<accession>A0A7J6YGI3</accession>
<keyword evidence="1" id="KW-0694">RNA-binding</keyword>
<dbReference type="EMBL" id="JABDHM010000005">
    <property type="protein sequence ID" value="KAF5225785.1"/>
    <property type="molecule type" value="Genomic_DNA"/>
</dbReference>
<dbReference type="GO" id="GO:0034456">
    <property type="term" value="C:UTP-C complex"/>
    <property type="evidence" value="ECO:0007669"/>
    <property type="project" value="TreeGrafter"/>
</dbReference>
<dbReference type="GO" id="GO:0003723">
    <property type="term" value="F:RNA binding"/>
    <property type="evidence" value="ECO:0007669"/>
    <property type="project" value="UniProtKB-KW"/>
</dbReference>
<dbReference type="AlphaFoldDB" id="A0A7J6YGI3"/>
<comment type="caution">
    <text evidence="7">The sequence shown here is derived from an EMBL/GenBank/DDBJ whole genome shotgun (WGS) entry which is preliminary data.</text>
</comment>
<dbReference type="InterPro" id="IPR035370">
    <property type="entry name" value="Nrap_D5"/>
</dbReference>
<protein>
    <recommendedName>
        <fullName evidence="9">Nrap protein domain-containing protein</fullName>
    </recommendedName>
</protein>
<keyword evidence="1" id="KW-0539">Nucleus</keyword>
<dbReference type="Proteomes" id="UP000583944">
    <property type="component" value="Unassembled WGS sequence"/>
</dbReference>
<evidence type="ECO:0000256" key="3">
    <source>
        <dbReference type="SAM" id="SignalP"/>
    </source>
</evidence>
<evidence type="ECO:0000259" key="6">
    <source>
        <dbReference type="Pfam" id="PF17406"/>
    </source>
</evidence>
<dbReference type="PANTHER" id="PTHR17972">
    <property type="entry name" value="NUCLEOLAR RNA-ASSOCIATED PROTEIN"/>
    <property type="match status" value="1"/>
</dbReference>
<evidence type="ECO:0008006" key="9">
    <source>
        <dbReference type="Google" id="ProtNLM"/>
    </source>
</evidence>
<sequence>MPVYLFILIFFSLFSAFKDAIMSLTPYQLHWSDALIRRVELRLQQVHASLEEFYRKQNYSAVTHTTATVEEDEEQRQQEEGPISSVGSFLLRTCVHSTPLYETQLEHGVGADIAIKIPEEVCSLKEIHDGHYLERRHVFLLKVEKFLKKYNEKMMKKKASKSSATAETEEREMTDEHERRSIVPWEVRRVPFGGGSVKTEKDILRICFLKSRCDKTRREVFHVDVHFQPIALTGRIASVAAVRKHPFYSYLVQEDALMTVHLRKLHEFYLKNHLLSRATVFLKCWAYHVGLMARTSGHPEGLSGFHISALLLRLVEEGVILPSMSEENVIRAVWVYLSRGPTHNKINGSWKETPVPAAEERGEVAVLRLAGETMNLFFRSSAAFFQKIVKRAADEALQLPHFSEVFVKFPFQPLQLVMDTCFVVEGLLAYFAETDSTPVVKKTGAAWSPSVQRVQAIQGLVQEALGSRSSYATVWRRGEDSVHVAVQLTTEVEGRNRLTRGPPVEDTEAVEHFNAFWGKDITSTRQFPDGSIHRCVLWSFDDDVGANTTIALSAATVIRRVLEFALRKHLLPTAKVSLLLGGLEGVLAERIGAEWRDAAPMMQKSLMEACRNVETMIGEIPRTALPCKITSLEIIAPSERHTATFPVRPHLALTYTTDDLTQPSFAGLSTEPTIEPIHGVLTIDDKNKIPDTIEAIAAIKGAICAQLSKVLHEYYGDDKRHSGARSKKPVKRDVENQQKEPQCELQRLHIRTSCTSHSVDIIYKGYLFRFYIAHYREVSLLRALQRESEAAMIERKLFWSVQHAKFLRTIAFGHHSYPMAVRLSKRWLSAMLLLEFVLPEAVELLVAHAYLGSNPPKTFVGGFVRFLQIIATHDWSNPLLLPYSVDSKLQADTAALVRTMGEQQGMFIATPYAPMESPFTAHTPRPMIMHRVVQLAKSALAVLLAQIDGKTTLQFSEGLIFTTDPAAFDFHMEFHPHLLLQPDRLLIPPYSAPDASVSAGTSVANGTAVSPSLGPVSAGGAPATGVLASLPSRIWQLDELEEDKSRVYLTELIEREPIVHLVRSVRTAMRDLCMIFYDCVAPQGIYVITITSSPMREVCKQIHDDIIRVSHGALLPFHCLPAVGATEKQAKVERRPFPKKPMKHTGGNVTASAKAEADPIAADTSRKVVGGNGERNRHPKRPRKFPENENAGATSRSDCPQKKSRQETAHAVKNRKSEQTAGSAKKKKKVK</sequence>
<feature type="chain" id="PRO_5029684861" description="Nrap protein domain-containing protein" evidence="3">
    <location>
        <begin position="17"/>
        <end position="1231"/>
    </location>
</feature>
<feature type="signal peptide" evidence="3">
    <location>
        <begin position="1"/>
        <end position="16"/>
    </location>
</feature>
<evidence type="ECO:0000259" key="4">
    <source>
        <dbReference type="Pfam" id="PF17404"/>
    </source>
</evidence>
<name>A0A7J6YGI3_TRYCR</name>
<evidence type="ECO:0000256" key="1">
    <source>
        <dbReference type="RuleBase" id="RU364032"/>
    </source>
</evidence>
<comment type="subcellular location">
    <subcellularLocation>
        <location evidence="1">Nucleus</location>
        <location evidence="1">Nucleolus</location>
    </subcellularLocation>
</comment>
<feature type="region of interest" description="Disordered" evidence="2">
    <location>
        <begin position="1128"/>
        <end position="1231"/>
    </location>
</feature>
<feature type="domain" description="Nrap protein" evidence="6">
    <location>
        <begin position="814"/>
        <end position="961"/>
    </location>
</feature>
<proteinExistence type="inferred from homology"/>
<dbReference type="InterPro" id="IPR035368">
    <property type="entry name" value="Nrap_D3"/>
</dbReference>
<dbReference type="Pfam" id="PF17404">
    <property type="entry name" value="Nrap_D3"/>
    <property type="match status" value="1"/>
</dbReference>
<evidence type="ECO:0000313" key="7">
    <source>
        <dbReference type="EMBL" id="KAF5225785.1"/>
    </source>
</evidence>
<dbReference type="GO" id="GO:0006364">
    <property type="term" value="P:rRNA processing"/>
    <property type="evidence" value="ECO:0007669"/>
    <property type="project" value="TreeGrafter"/>
</dbReference>
<feature type="region of interest" description="Disordered" evidence="2">
    <location>
        <begin position="718"/>
        <end position="738"/>
    </location>
</feature>
<comment type="similarity">
    <text evidence="1">Belongs to the NRAP family.</text>
</comment>
<reference evidence="7 8" key="1">
    <citation type="journal article" date="2019" name="Genome Biol. Evol.">
        <title>Nanopore Sequencing Significantly Improves Genome Assembly of the Protozoan Parasite Trypanosoma cruzi.</title>
        <authorList>
            <person name="Diaz-Viraque F."/>
            <person name="Pita S."/>
            <person name="Greif G."/>
            <person name="de Souza R.C.M."/>
            <person name="Iraola G."/>
            <person name="Robello C."/>
        </authorList>
    </citation>
    <scope>NUCLEOTIDE SEQUENCE [LARGE SCALE GENOMIC DNA]</scope>
    <source>
        <strain evidence="7 8">Berenice</strain>
    </source>
</reference>
<dbReference type="PANTHER" id="PTHR17972:SF0">
    <property type="entry name" value="NUCLEOLAR PROTEIN 6"/>
    <property type="match status" value="1"/>
</dbReference>
<dbReference type="Gene3D" id="1.10.1410.10">
    <property type="match status" value="1"/>
</dbReference>
<organism evidence="7 8">
    <name type="scientific">Trypanosoma cruzi</name>
    <dbReference type="NCBI Taxonomy" id="5693"/>
    <lineage>
        <taxon>Eukaryota</taxon>
        <taxon>Discoba</taxon>
        <taxon>Euglenozoa</taxon>
        <taxon>Kinetoplastea</taxon>
        <taxon>Metakinetoplastina</taxon>
        <taxon>Trypanosomatida</taxon>
        <taxon>Trypanosomatidae</taxon>
        <taxon>Trypanosoma</taxon>
        <taxon>Schizotrypanum</taxon>
    </lineage>
</organism>
<feature type="domain" description="Nrap protein" evidence="5">
    <location>
        <begin position="603"/>
        <end position="809"/>
    </location>
</feature>
<dbReference type="GO" id="GO:0032040">
    <property type="term" value="C:small-subunit processome"/>
    <property type="evidence" value="ECO:0007669"/>
    <property type="project" value="TreeGrafter"/>
</dbReference>
<dbReference type="Pfam" id="PF17406">
    <property type="entry name" value="Nrap_D5"/>
    <property type="match status" value="1"/>
</dbReference>
<dbReference type="GO" id="GO:0032545">
    <property type="term" value="C:CURI complex"/>
    <property type="evidence" value="ECO:0007669"/>
    <property type="project" value="TreeGrafter"/>
</dbReference>
<feature type="region of interest" description="Disordered" evidence="2">
    <location>
        <begin position="157"/>
        <end position="177"/>
    </location>
</feature>
<evidence type="ECO:0000256" key="2">
    <source>
        <dbReference type="SAM" id="MobiDB-lite"/>
    </source>
</evidence>
<dbReference type="VEuPathDB" id="TriTrypDB:BCY84_18793"/>
<dbReference type="VEuPathDB" id="TriTrypDB:ECC02_001101"/>
<dbReference type="Pfam" id="PF17405">
    <property type="entry name" value="Nrap_D4"/>
    <property type="match status" value="1"/>
</dbReference>
<keyword evidence="3" id="KW-0732">Signal</keyword>